<organism evidence="2">
    <name type="scientific">Arundo donax</name>
    <name type="common">Giant reed</name>
    <name type="synonym">Donax arundinaceus</name>
    <dbReference type="NCBI Taxonomy" id="35708"/>
    <lineage>
        <taxon>Eukaryota</taxon>
        <taxon>Viridiplantae</taxon>
        <taxon>Streptophyta</taxon>
        <taxon>Embryophyta</taxon>
        <taxon>Tracheophyta</taxon>
        <taxon>Spermatophyta</taxon>
        <taxon>Magnoliopsida</taxon>
        <taxon>Liliopsida</taxon>
        <taxon>Poales</taxon>
        <taxon>Poaceae</taxon>
        <taxon>PACMAD clade</taxon>
        <taxon>Arundinoideae</taxon>
        <taxon>Arundineae</taxon>
        <taxon>Arundo</taxon>
    </lineage>
</organism>
<evidence type="ECO:0000313" key="2">
    <source>
        <dbReference type="EMBL" id="JAD38603.1"/>
    </source>
</evidence>
<protein>
    <submittedName>
        <fullName evidence="2">Uncharacterized protein</fullName>
    </submittedName>
</protein>
<reference evidence="2" key="2">
    <citation type="journal article" date="2015" name="Data Brief">
        <title>Shoot transcriptome of the giant reed, Arundo donax.</title>
        <authorList>
            <person name="Barrero R.A."/>
            <person name="Guerrero F.D."/>
            <person name="Moolhuijzen P."/>
            <person name="Goolsby J.A."/>
            <person name="Tidwell J."/>
            <person name="Bellgard S.E."/>
            <person name="Bellgard M.I."/>
        </authorList>
    </citation>
    <scope>NUCLEOTIDE SEQUENCE</scope>
    <source>
        <tissue evidence="2">Shoot tissue taken approximately 20 cm above the soil surface</tissue>
    </source>
</reference>
<dbReference type="AlphaFoldDB" id="A0A0A8ZLS7"/>
<feature type="region of interest" description="Disordered" evidence="1">
    <location>
        <begin position="1"/>
        <end position="27"/>
    </location>
</feature>
<sequence>MARFGALQSPATWPEGGCAGWRPASKP</sequence>
<proteinExistence type="predicted"/>
<name>A0A0A8ZLS7_ARUDO</name>
<dbReference type="EMBL" id="GBRH01259292">
    <property type="protein sequence ID" value="JAD38603.1"/>
    <property type="molecule type" value="Transcribed_RNA"/>
</dbReference>
<accession>A0A0A8ZLS7</accession>
<evidence type="ECO:0000256" key="1">
    <source>
        <dbReference type="SAM" id="MobiDB-lite"/>
    </source>
</evidence>
<reference evidence="2" key="1">
    <citation type="submission" date="2014-09" db="EMBL/GenBank/DDBJ databases">
        <authorList>
            <person name="Magalhaes I.L.F."/>
            <person name="Oliveira U."/>
            <person name="Santos F.R."/>
            <person name="Vidigal T.H.D.A."/>
            <person name="Brescovit A.D."/>
            <person name="Santos A.J."/>
        </authorList>
    </citation>
    <scope>NUCLEOTIDE SEQUENCE</scope>
    <source>
        <tissue evidence="2">Shoot tissue taken approximately 20 cm above the soil surface</tissue>
    </source>
</reference>